<name>A0A485LT31_9STRA</name>
<keyword evidence="1" id="KW-0732">Signal</keyword>
<reference evidence="2" key="2">
    <citation type="submission" date="2019-06" db="EMBL/GenBank/DDBJ databases">
        <title>Genomics analysis of Aphanomyces spp. identifies a new class of oomycete effector associated with host adaptation.</title>
        <authorList>
            <person name="Gaulin E."/>
        </authorList>
    </citation>
    <scope>NUCLEOTIDE SEQUENCE</scope>
    <source>
        <strain evidence="2">CBS 578.67</strain>
    </source>
</reference>
<feature type="signal peptide" evidence="1">
    <location>
        <begin position="1"/>
        <end position="19"/>
    </location>
</feature>
<sequence length="451" mass="48327">MVAFKAICVSAAVAAVAAAENNTWVMKAVNSIQARVQAFAPVFDIGEGHKTWVADFVKTAVTFQDRYRVSMDTINTASVEGALMYLQAEGIDAHVQSQPCVRKNNMSYIWFYNITIVQPTLAIAEFQDTQLSEYGPFVAMDNGFCTPISASVQVPAECLEIDGLNNYPKIGAFIGGEPRKDDARAPYDENIWFSYPNSCYLKTFDAKNEECRKKQTGGMCPRGVQPDGINCTFSFEVMGFLAIDELVGITSMKNSNGQNFTTFNQFCKAGNTEYTTANVSAAIPFWQDPFNRTANAARSKAMMDMYNAKAKQAGSNMIPLPDVKTLTDANPPCYVNSKKCSTAAFGCRRKLLAQVCEVCSSAAPGCVKKPSSEAAFPALIKAERKDPNLELVTNTTGAFGKNATASQNFVPGKPQAPIADSTPGAPGAAATGSASSMVLSAVAVVVAALAM</sequence>
<dbReference type="OrthoDB" id="64132at2759"/>
<reference evidence="3 4" key="1">
    <citation type="submission" date="2019-03" db="EMBL/GenBank/DDBJ databases">
        <authorList>
            <person name="Gaulin E."/>
            <person name="Dumas B."/>
        </authorList>
    </citation>
    <scope>NUCLEOTIDE SEQUENCE [LARGE SCALE GENOMIC DNA]</scope>
    <source>
        <strain evidence="3">CBS 568.67</strain>
    </source>
</reference>
<dbReference type="Proteomes" id="UP000332933">
    <property type="component" value="Unassembled WGS sequence"/>
</dbReference>
<keyword evidence="4" id="KW-1185">Reference proteome</keyword>
<evidence type="ECO:0000313" key="4">
    <source>
        <dbReference type="Proteomes" id="UP000332933"/>
    </source>
</evidence>
<dbReference type="AlphaFoldDB" id="A0A485LT31"/>
<dbReference type="PANTHER" id="PTHR33946:SF4">
    <property type="entry name" value="COAGULATION FACTOR XI"/>
    <property type="match status" value="1"/>
</dbReference>
<evidence type="ECO:0000313" key="2">
    <source>
        <dbReference type="EMBL" id="KAF0683229.1"/>
    </source>
</evidence>
<accession>A0A485LT31</accession>
<evidence type="ECO:0000313" key="3">
    <source>
        <dbReference type="EMBL" id="VFU01298.1"/>
    </source>
</evidence>
<dbReference type="PANTHER" id="PTHR33946">
    <property type="match status" value="1"/>
</dbReference>
<dbReference type="EMBL" id="CAADRA010007460">
    <property type="protein sequence ID" value="VFU01298.1"/>
    <property type="molecule type" value="Genomic_DNA"/>
</dbReference>
<gene>
    <name evidence="3" type="primary">Aste57867_24661</name>
    <name evidence="2" type="ORF">As57867_024583</name>
    <name evidence="3" type="ORF">ASTE57867_24661</name>
</gene>
<proteinExistence type="predicted"/>
<organism evidence="3 4">
    <name type="scientific">Aphanomyces stellatus</name>
    <dbReference type="NCBI Taxonomy" id="120398"/>
    <lineage>
        <taxon>Eukaryota</taxon>
        <taxon>Sar</taxon>
        <taxon>Stramenopiles</taxon>
        <taxon>Oomycota</taxon>
        <taxon>Saprolegniomycetes</taxon>
        <taxon>Saprolegniales</taxon>
        <taxon>Verrucalvaceae</taxon>
        <taxon>Aphanomyces</taxon>
    </lineage>
</organism>
<evidence type="ECO:0000256" key="1">
    <source>
        <dbReference type="SAM" id="SignalP"/>
    </source>
</evidence>
<dbReference type="EMBL" id="VJMH01007434">
    <property type="protein sequence ID" value="KAF0683229.1"/>
    <property type="molecule type" value="Genomic_DNA"/>
</dbReference>
<protein>
    <submittedName>
        <fullName evidence="3">Aste57867_24661 protein</fullName>
    </submittedName>
</protein>
<feature type="chain" id="PRO_5036355684" evidence="1">
    <location>
        <begin position="20"/>
        <end position="451"/>
    </location>
</feature>